<name>A0ACB5SS56_AMBMO</name>
<dbReference type="EMBL" id="BSXS01000188">
    <property type="protein sequence ID" value="GME71303.1"/>
    <property type="molecule type" value="Genomic_DNA"/>
</dbReference>
<comment type="caution">
    <text evidence="1">The sequence shown here is derived from an EMBL/GenBank/DDBJ whole genome shotgun (WGS) entry which is preliminary data.</text>
</comment>
<gene>
    <name evidence="1" type="ORF">Amon02_000053600</name>
</gene>
<evidence type="ECO:0000313" key="1">
    <source>
        <dbReference type="EMBL" id="GME71303.1"/>
    </source>
</evidence>
<proteinExistence type="predicted"/>
<protein>
    <submittedName>
        <fullName evidence="1">Unnamed protein product</fullName>
    </submittedName>
</protein>
<accession>A0ACB5SS56</accession>
<evidence type="ECO:0000313" key="2">
    <source>
        <dbReference type="Proteomes" id="UP001165064"/>
    </source>
</evidence>
<keyword evidence="2" id="KW-1185">Reference proteome</keyword>
<reference evidence="1" key="1">
    <citation type="submission" date="2023-04" db="EMBL/GenBank/DDBJ databases">
        <title>Ambrosiozyma monospora NBRC 10751.</title>
        <authorList>
            <person name="Ichikawa N."/>
            <person name="Sato H."/>
            <person name="Tonouchi N."/>
        </authorList>
    </citation>
    <scope>NUCLEOTIDE SEQUENCE</scope>
    <source>
        <strain evidence="1">NBRC 10751</strain>
    </source>
</reference>
<dbReference type="Proteomes" id="UP001165064">
    <property type="component" value="Unassembled WGS sequence"/>
</dbReference>
<organism evidence="1 2">
    <name type="scientific">Ambrosiozyma monospora</name>
    <name type="common">Yeast</name>
    <name type="synonym">Endomycopsis monosporus</name>
    <dbReference type="NCBI Taxonomy" id="43982"/>
    <lineage>
        <taxon>Eukaryota</taxon>
        <taxon>Fungi</taxon>
        <taxon>Dikarya</taxon>
        <taxon>Ascomycota</taxon>
        <taxon>Saccharomycotina</taxon>
        <taxon>Pichiomycetes</taxon>
        <taxon>Pichiales</taxon>
        <taxon>Pichiaceae</taxon>
        <taxon>Ambrosiozyma</taxon>
    </lineage>
</organism>
<sequence>MSDMLNHYQEPTDYADSPNHFSISYSVNVRSLSLNASANRLEIRKHARHLIKIENTVKSPEAYSQPYYSLTPEESLELFINCYESRLSFYKTNPQSEEDEAANDELLNKKAANFYHKRMKKINKMQILIDYNPDSLPADENIKCWLQPEDYYDSCQYTRAFQVVSKKKNSVSSIPFDYSLLTPPVFTSCGGTSSDLRYPLSQPHPDLLLKLNTDLKLRKIELFSLTVFSTSKVPFKMSASWFLSLEENCLFDKMIKPKVDYLLSQFAGTETSLPLNELSSISNINVKRTKLKTLKAKKLKTHADIYEINTHNLKSDRAGSDLISPFHTDYSELFYFMRVSFKLSGGMTFKGKDYAYFEFPVQLNKV</sequence>